<evidence type="ECO:0000313" key="7">
    <source>
        <dbReference type="Proteomes" id="UP000199339"/>
    </source>
</evidence>
<dbReference type="GO" id="GO:0046872">
    <property type="term" value="F:metal ion binding"/>
    <property type="evidence" value="ECO:0007669"/>
    <property type="project" value="UniProtKB-KW"/>
</dbReference>
<keyword evidence="3" id="KW-0408">Iron</keyword>
<evidence type="ECO:0000313" key="6">
    <source>
        <dbReference type="EMBL" id="SFN43108.1"/>
    </source>
</evidence>
<organism evidence="6 7">
    <name type="scientific">Marinobacter pelagius</name>
    <dbReference type="NCBI Taxonomy" id="379482"/>
    <lineage>
        <taxon>Bacteria</taxon>
        <taxon>Pseudomonadati</taxon>
        <taxon>Pseudomonadota</taxon>
        <taxon>Gammaproteobacteria</taxon>
        <taxon>Pseudomonadales</taxon>
        <taxon>Marinobacteraceae</taxon>
        <taxon>Marinobacter</taxon>
    </lineage>
</organism>
<evidence type="ECO:0000256" key="3">
    <source>
        <dbReference type="ARBA" id="ARBA00023004"/>
    </source>
</evidence>
<proteinExistence type="inferred from homology"/>
<keyword evidence="2" id="KW-0378">Hydrolase</keyword>
<dbReference type="CDD" id="cd07402">
    <property type="entry name" value="MPP_GpdQ"/>
    <property type="match status" value="1"/>
</dbReference>
<dbReference type="GO" id="GO:0004112">
    <property type="term" value="F:cyclic-nucleotide phosphodiesterase activity"/>
    <property type="evidence" value="ECO:0007669"/>
    <property type="project" value="InterPro"/>
</dbReference>
<dbReference type="InterPro" id="IPR004843">
    <property type="entry name" value="Calcineurin-like_PHP"/>
</dbReference>
<dbReference type="RefSeq" id="WP_092005602.1">
    <property type="nucleotide sequence ID" value="NZ_FOUR01000008.1"/>
</dbReference>
<keyword evidence="7" id="KW-1185">Reference proteome</keyword>
<dbReference type="Pfam" id="PF00149">
    <property type="entry name" value="Metallophos"/>
    <property type="match status" value="1"/>
</dbReference>
<reference evidence="7" key="1">
    <citation type="submission" date="2016-10" db="EMBL/GenBank/DDBJ databases">
        <authorList>
            <person name="Varghese N."/>
            <person name="Submissions S."/>
        </authorList>
    </citation>
    <scope>NUCLEOTIDE SEQUENCE [LARGE SCALE GENOMIC DNA]</scope>
    <source>
        <strain evidence="7">CGMCC 1.6775</strain>
    </source>
</reference>
<gene>
    <name evidence="6" type="ORF">SAMN04487961_3075</name>
</gene>
<dbReference type="InterPro" id="IPR029052">
    <property type="entry name" value="Metallo-depent_PP-like"/>
</dbReference>
<feature type="domain" description="Calcineurin-like phosphoesterase" evidence="5">
    <location>
        <begin position="10"/>
        <end position="199"/>
    </location>
</feature>
<dbReference type="NCBIfam" id="NF008359">
    <property type="entry name" value="PRK11148.1"/>
    <property type="match status" value="1"/>
</dbReference>
<evidence type="ECO:0000256" key="2">
    <source>
        <dbReference type="ARBA" id="ARBA00022801"/>
    </source>
</evidence>
<dbReference type="PANTHER" id="PTHR42988">
    <property type="entry name" value="PHOSPHOHYDROLASE"/>
    <property type="match status" value="1"/>
</dbReference>
<dbReference type="PANTHER" id="PTHR42988:SF2">
    <property type="entry name" value="CYCLIC NUCLEOTIDE PHOSPHODIESTERASE CBUA0032-RELATED"/>
    <property type="match status" value="1"/>
</dbReference>
<dbReference type="Gene3D" id="3.60.21.10">
    <property type="match status" value="1"/>
</dbReference>
<keyword evidence="1" id="KW-0479">Metal-binding</keyword>
<evidence type="ECO:0000259" key="5">
    <source>
        <dbReference type="Pfam" id="PF00149"/>
    </source>
</evidence>
<dbReference type="InterPro" id="IPR050884">
    <property type="entry name" value="CNP_phosphodiesterase-III"/>
</dbReference>
<name>A0A1I4YYQ6_9GAMM</name>
<evidence type="ECO:0000256" key="4">
    <source>
        <dbReference type="ARBA" id="ARBA00025742"/>
    </source>
</evidence>
<dbReference type="SUPFAM" id="SSF56300">
    <property type="entry name" value="Metallo-dependent phosphatases"/>
    <property type="match status" value="1"/>
</dbReference>
<sequence>MTRPDEARPLRVLQITDPHLMAREDGALLGVNTRDSLAAVVDEVLQAHGQPDLILATGDLAQDASEQAYRVFGDSLSSFHCGSAWLAGNHDDSGVLNRVAAEYQADRHQILQGGWHFVLLDSSVHGKVYGELADSELAFLERALSEYPDVPTLVTLHHHPVDIGADWMEQIGLRNRDAFWAVIDRHPQVRIVLWGHVHQEHAEIRNGVQLLATPSTCIQFTSGARDFSVEPLAPGYRWFELQPDGHFSTEVHRARAFEFELDQKSSGY</sequence>
<protein>
    <submittedName>
        <fullName evidence="6">Icc protein</fullName>
    </submittedName>
</protein>
<dbReference type="Proteomes" id="UP000199339">
    <property type="component" value="Unassembled WGS sequence"/>
</dbReference>
<comment type="similarity">
    <text evidence="4">Belongs to the cyclic nucleotide phosphodiesterase class-III family.</text>
</comment>
<dbReference type="EMBL" id="FOUR01000008">
    <property type="protein sequence ID" value="SFN43108.1"/>
    <property type="molecule type" value="Genomic_DNA"/>
</dbReference>
<accession>A0A1I4YYQ6</accession>
<dbReference type="OrthoDB" id="9784378at2"/>
<dbReference type="AlphaFoldDB" id="A0A1I4YYQ6"/>
<evidence type="ECO:0000256" key="1">
    <source>
        <dbReference type="ARBA" id="ARBA00022723"/>
    </source>
</evidence>
<dbReference type="InterPro" id="IPR026575">
    <property type="entry name" value="GpdQ/CpdA-like"/>
</dbReference>